<dbReference type="AlphaFoldDB" id="D6PKI4"/>
<evidence type="ECO:0000313" key="1">
    <source>
        <dbReference type="EMBL" id="ADD96235.1"/>
    </source>
</evidence>
<reference evidence="1" key="1">
    <citation type="journal article" date="2010" name="ISME J.">
        <title>Metagenome of the Mediterranean deep chlorophyll maximum studied by direct and fosmid library 454 pyrosequencing.</title>
        <authorList>
            <person name="Ghai R."/>
            <person name="Martin-Cuadrado A.B."/>
            <person name="Molto A.G."/>
            <person name="Heredia I.G."/>
            <person name="Cabrera R."/>
            <person name="Martin J."/>
            <person name="Verdu M."/>
            <person name="Deschamps P."/>
            <person name="Moreira D."/>
            <person name="Lopez-Garcia P."/>
            <person name="Mira A."/>
            <person name="Rodriguez-Valera F."/>
        </authorList>
    </citation>
    <scope>NUCLEOTIDE SEQUENCE</scope>
</reference>
<accession>D6PKI4</accession>
<name>D6PKI4_9ZZZZ</name>
<dbReference type="EMBL" id="GU943126">
    <property type="protein sequence ID" value="ADD96235.1"/>
    <property type="molecule type" value="Genomic_DNA"/>
</dbReference>
<protein>
    <submittedName>
        <fullName evidence="1">Uncharacterized protein</fullName>
    </submittedName>
</protein>
<organism evidence="1">
    <name type="scientific">uncultured organism MedDCM-OCT-S08-C1350</name>
    <dbReference type="NCBI Taxonomy" id="743627"/>
    <lineage>
        <taxon>unclassified sequences</taxon>
        <taxon>environmental samples</taxon>
    </lineage>
</organism>
<proteinExistence type="predicted"/>
<sequence>MEGGIYNVFSKEYDHNTTDEVKFRWQYRLINSNAKVGLHGAGRRSTVTLMELA</sequence>